<keyword evidence="8" id="KW-1185">Reference proteome</keyword>
<comment type="caution">
    <text evidence="7">The sequence shown here is derived from an EMBL/GenBank/DDBJ whole genome shotgun (WGS) entry which is preliminary data.</text>
</comment>
<keyword evidence="2" id="KW-0472">Membrane</keyword>
<keyword evidence="5" id="KW-0393">Immunoglobulin domain</keyword>
<evidence type="ECO:0000256" key="5">
    <source>
        <dbReference type="ARBA" id="ARBA00023319"/>
    </source>
</evidence>
<dbReference type="PANTHER" id="PTHR11640:SF154">
    <property type="entry name" value="IRREGULAR CHIASM C-ROUGHEST PROTEIN-LIKE PROTEIN"/>
    <property type="match status" value="1"/>
</dbReference>
<evidence type="ECO:0000259" key="6">
    <source>
        <dbReference type="PROSITE" id="PS50835"/>
    </source>
</evidence>
<proteinExistence type="predicted"/>
<reference evidence="7" key="1">
    <citation type="submission" date="2021-06" db="EMBL/GenBank/DDBJ databases">
        <authorList>
            <person name="Hodson N. C."/>
            <person name="Mongue J. A."/>
            <person name="Jaron S. K."/>
        </authorList>
    </citation>
    <scope>NUCLEOTIDE SEQUENCE</scope>
</reference>
<keyword evidence="4" id="KW-0325">Glycoprotein</keyword>
<dbReference type="CDD" id="cd00096">
    <property type="entry name" value="Ig"/>
    <property type="match status" value="1"/>
</dbReference>
<dbReference type="Proteomes" id="UP000708208">
    <property type="component" value="Unassembled WGS sequence"/>
</dbReference>
<dbReference type="EMBL" id="CAJVCH010248479">
    <property type="protein sequence ID" value="CAG7733402.1"/>
    <property type="molecule type" value="Genomic_DNA"/>
</dbReference>
<dbReference type="GO" id="GO:0005911">
    <property type="term" value="C:cell-cell junction"/>
    <property type="evidence" value="ECO:0007669"/>
    <property type="project" value="TreeGrafter"/>
</dbReference>
<dbReference type="PANTHER" id="PTHR11640">
    <property type="entry name" value="NEPHRIN"/>
    <property type="match status" value="1"/>
</dbReference>
<dbReference type="OrthoDB" id="10039395at2759"/>
<dbReference type="AlphaFoldDB" id="A0A8J2KBV8"/>
<dbReference type="SMART" id="SM00409">
    <property type="entry name" value="IG"/>
    <property type="match status" value="1"/>
</dbReference>
<evidence type="ECO:0000313" key="7">
    <source>
        <dbReference type="EMBL" id="CAG7733402.1"/>
    </source>
</evidence>
<gene>
    <name evidence="7" type="ORF">AFUS01_LOCUS21847</name>
</gene>
<protein>
    <recommendedName>
        <fullName evidence="6">Ig-like domain-containing protein</fullName>
    </recommendedName>
</protein>
<comment type="subcellular location">
    <subcellularLocation>
        <location evidence="1">Membrane</location>
        <topology evidence="1">Single-pass type I membrane protein</topology>
    </subcellularLocation>
</comment>
<feature type="domain" description="Ig-like" evidence="6">
    <location>
        <begin position="19"/>
        <end position="97"/>
    </location>
</feature>
<dbReference type="InterPro" id="IPR003599">
    <property type="entry name" value="Ig_sub"/>
</dbReference>
<evidence type="ECO:0000256" key="4">
    <source>
        <dbReference type="ARBA" id="ARBA00023180"/>
    </source>
</evidence>
<dbReference type="PROSITE" id="PS50835">
    <property type="entry name" value="IG_LIKE"/>
    <property type="match status" value="1"/>
</dbReference>
<dbReference type="GO" id="GO:0050839">
    <property type="term" value="F:cell adhesion molecule binding"/>
    <property type="evidence" value="ECO:0007669"/>
    <property type="project" value="TreeGrafter"/>
</dbReference>
<dbReference type="GO" id="GO:0005886">
    <property type="term" value="C:plasma membrane"/>
    <property type="evidence" value="ECO:0007669"/>
    <property type="project" value="TreeGrafter"/>
</dbReference>
<keyword evidence="3" id="KW-1015">Disulfide bond</keyword>
<name>A0A8J2KBV8_9HEXA</name>
<dbReference type="GO" id="GO:0098609">
    <property type="term" value="P:cell-cell adhesion"/>
    <property type="evidence" value="ECO:0007669"/>
    <property type="project" value="TreeGrafter"/>
</dbReference>
<accession>A0A8J2KBV8</accession>
<dbReference type="InterPro" id="IPR003598">
    <property type="entry name" value="Ig_sub2"/>
</dbReference>
<evidence type="ECO:0000256" key="1">
    <source>
        <dbReference type="ARBA" id="ARBA00004479"/>
    </source>
</evidence>
<evidence type="ECO:0000313" key="8">
    <source>
        <dbReference type="Proteomes" id="UP000708208"/>
    </source>
</evidence>
<dbReference type="Pfam" id="PF13927">
    <property type="entry name" value="Ig_3"/>
    <property type="match status" value="1"/>
</dbReference>
<evidence type="ECO:0000256" key="3">
    <source>
        <dbReference type="ARBA" id="ARBA00023157"/>
    </source>
</evidence>
<sequence>MKLLNFLLNQQHVLAKYAPQVRLIGSPQGDLEENRDSVSLQCVADANPPATIVWRKAGRTEIHSFQELIEFRPLVRRHAGSYSCEAKNHLGSSQPITVEIDVKCETYFSLPV</sequence>
<organism evidence="7 8">
    <name type="scientific">Allacma fusca</name>
    <dbReference type="NCBI Taxonomy" id="39272"/>
    <lineage>
        <taxon>Eukaryota</taxon>
        <taxon>Metazoa</taxon>
        <taxon>Ecdysozoa</taxon>
        <taxon>Arthropoda</taxon>
        <taxon>Hexapoda</taxon>
        <taxon>Collembola</taxon>
        <taxon>Symphypleona</taxon>
        <taxon>Sminthuridae</taxon>
        <taxon>Allacma</taxon>
    </lineage>
</organism>
<dbReference type="InterPro" id="IPR051275">
    <property type="entry name" value="Cell_adhesion_signaling"/>
</dbReference>
<evidence type="ECO:0000256" key="2">
    <source>
        <dbReference type="ARBA" id="ARBA00023136"/>
    </source>
</evidence>
<dbReference type="SMART" id="SM00408">
    <property type="entry name" value="IGc2"/>
    <property type="match status" value="1"/>
</dbReference>
<dbReference type="InterPro" id="IPR007110">
    <property type="entry name" value="Ig-like_dom"/>
</dbReference>